<sequence length="141" mass="16127">MWVSNQQAFQQPCVPQKLSLDDQIAKLEESTRLFMESTPKLQQINSIDNLAQQIGQLTKNKRTIPVQFFLLNQLLTSRQAMMDQHTQDSLQTQAKVHITLPQRDVPEKAPKQSVNFNLLEAPRQPAKQQECMNTLTNLNTG</sequence>
<proteinExistence type="predicted"/>
<name>A0A498KM14_MALDO</name>
<accession>A0A498KM14</accession>
<comment type="caution">
    <text evidence="1">The sequence shown here is derived from an EMBL/GenBank/DDBJ whole genome shotgun (WGS) entry which is preliminary data.</text>
</comment>
<evidence type="ECO:0000313" key="2">
    <source>
        <dbReference type="Proteomes" id="UP000290289"/>
    </source>
</evidence>
<reference evidence="1 2" key="1">
    <citation type="submission" date="2018-10" db="EMBL/GenBank/DDBJ databases">
        <title>A high-quality apple genome assembly.</title>
        <authorList>
            <person name="Hu J."/>
        </authorList>
    </citation>
    <scope>NUCLEOTIDE SEQUENCE [LARGE SCALE GENOMIC DNA]</scope>
    <source>
        <strain evidence="2">cv. HFTH1</strain>
        <tissue evidence="1">Young leaf</tissue>
    </source>
</reference>
<gene>
    <name evidence="1" type="ORF">DVH24_023361</name>
</gene>
<dbReference type="Proteomes" id="UP000290289">
    <property type="component" value="Chromosome 1"/>
</dbReference>
<evidence type="ECO:0000313" key="1">
    <source>
        <dbReference type="EMBL" id="RXI09200.1"/>
    </source>
</evidence>
<keyword evidence="2" id="KW-1185">Reference proteome</keyword>
<organism evidence="1 2">
    <name type="scientific">Malus domestica</name>
    <name type="common">Apple</name>
    <name type="synonym">Pyrus malus</name>
    <dbReference type="NCBI Taxonomy" id="3750"/>
    <lineage>
        <taxon>Eukaryota</taxon>
        <taxon>Viridiplantae</taxon>
        <taxon>Streptophyta</taxon>
        <taxon>Embryophyta</taxon>
        <taxon>Tracheophyta</taxon>
        <taxon>Spermatophyta</taxon>
        <taxon>Magnoliopsida</taxon>
        <taxon>eudicotyledons</taxon>
        <taxon>Gunneridae</taxon>
        <taxon>Pentapetalae</taxon>
        <taxon>rosids</taxon>
        <taxon>fabids</taxon>
        <taxon>Rosales</taxon>
        <taxon>Rosaceae</taxon>
        <taxon>Amygdaloideae</taxon>
        <taxon>Maleae</taxon>
        <taxon>Malus</taxon>
    </lineage>
</organism>
<protein>
    <submittedName>
        <fullName evidence="1">Uncharacterized protein</fullName>
    </submittedName>
</protein>
<dbReference type="AlphaFoldDB" id="A0A498KM14"/>
<dbReference type="EMBL" id="RDQH01000327">
    <property type="protein sequence ID" value="RXI09200.1"/>
    <property type="molecule type" value="Genomic_DNA"/>
</dbReference>